<dbReference type="PANTHER" id="PTHR45339">
    <property type="entry name" value="HYBRID SIGNAL TRANSDUCTION HISTIDINE KINASE J"/>
    <property type="match status" value="1"/>
</dbReference>
<dbReference type="CDD" id="cd17546">
    <property type="entry name" value="REC_hyHK_CKI1_RcsC-like"/>
    <property type="match status" value="1"/>
</dbReference>
<keyword evidence="2" id="KW-0902">Two-component regulatory system</keyword>
<evidence type="ECO:0000259" key="4">
    <source>
        <dbReference type="PROSITE" id="PS50110"/>
    </source>
</evidence>
<sequence length="65" mass="7275">PIISGFDVSQAIRVMGSPISSIPIIALTTLFTEEIRNKCIESGINDYLEKPLKIEELEKALTKWI</sequence>
<dbReference type="Gene3D" id="3.40.50.2300">
    <property type="match status" value="1"/>
</dbReference>
<evidence type="ECO:0000313" key="6">
    <source>
        <dbReference type="Proteomes" id="UP000789759"/>
    </source>
</evidence>
<feature type="non-terminal residue" evidence="5">
    <location>
        <position position="1"/>
    </location>
</feature>
<feature type="non-terminal residue" evidence="5">
    <location>
        <position position="65"/>
    </location>
</feature>
<evidence type="ECO:0000313" key="5">
    <source>
        <dbReference type="EMBL" id="CAG8813670.1"/>
    </source>
</evidence>
<name>A0A9N9PD71_9GLOM</name>
<comment type="caution">
    <text evidence="3">Lacks conserved residue(s) required for the propagation of feature annotation.</text>
</comment>
<dbReference type="PROSITE" id="PS50110">
    <property type="entry name" value="RESPONSE_REGULATORY"/>
    <property type="match status" value="1"/>
</dbReference>
<accession>A0A9N9PD71</accession>
<dbReference type="Pfam" id="PF00072">
    <property type="entry name" value="Response_reg"/>
    <property type="match status" value="1"/>
</dbReference>
<dbReference type="GO" id="GO:0000160">
    <property type="term" value="P:phosphorelay signal transduction system"/>
    <property type="evidence" value="ECO:0007669"/>
    <property type="project" value="UniProtKB-KW"/>
</dbReference>
<dbReference type="Proteomes" id="UP000789759">
    <property type="component" value="Unassembled WGS sequence"/>
</dbReference>
<dbReference type="AlphaFoldDB" id="A0A9N9PD71"/>
<keyword evidence="6" id="KW-1185">Reference proteome</keyword>
<dbReference type="OrthoDB" id="60033at2759"/>
<dbReference type="InterPro" id="IPR001789">
    <property type="entry name" value="Sig_transdc_resp-reg_receiver"/>
</dbReference>
<reference evidence="5" key="1">
    <citation type="submission" date="2021-06" db="EMBL/GenBank/DDBJ databases">
        <authorList>
            <person name="Kallberg Y."/>
            <person name="Tangrot J."/>
            <person name="Rosling A."/>
        </authorList>
    </citation>
    <scope>NUCLEOTIDE SEQUENCE</scope>
    <source>
        <strain evidence="5">FL966</strain>
    </source>
</reference>
<feature type="domain" description="Response regulatory" evidence="4">
    <location>
        <begin position="1"/>
        <end position="65"/>
    </location>
</feature>
<gene>
    <name evidence="5" type="ORF">CPELLU_LOCUS18943</name>
</gene>
<dbReference type="SUPFAM" id="SSF52172">
    <property type="entry name" value="CheY-like"/>
    <property type="match status" value="1"/>
</dbReference>
<protein>
    <submittedName>
        <fullName evidence="5">20660_t:CDS:1</fullName>
    </submittedName>
</protein>
<evidence type="ECO:0000256" key="2">
    <source>
        <dbReference type="ARBA" id="ARBA00023012"/>
    </source>
</evidence>
<keyword evidence="1" id="KW-0597">Phosphoprotein</keyword>
<dbReference type="InterPro" id="IPR011006">
    <property type="entry name" value="CheY-like_superfamily"/>
</dbReference>
<dbReference type="EMBL" id="CAJVQA010041151">
    <property type="protein sequence ID" value="CAG8813670.1"/>
    <property type="molecule type" value="Genomic_DNA"/>
</dbReference>
<comment type="caution">
    <text evidence="5">The sequence shown here is derived from an EMBL/GenBank/DDBJ whole genome shotgun (WGS) entry which is preliminary data.</text>
</comment>
<evidence type="ECO:0000256" key="3">
    <source>
        <dbReference type="PROSITE-ProRule" id="PRU00169"/>
    </source>
</evidence>
<dbReference type="PANTHER" id="PTHR45339:SF1">
    <property type="entry name" value="HYBRID SIGNAL TRANSDUCTION HISTIDINE KINASE J"/>
    <property type="match status" value="1"/>
</dbReference>
<proteinExistence type="predicted"/>
<evidence type="ECO:0000256" key="1">
    <source>
        <dbReference type="ARBA" id="ARBA00022553"/>
    </source>
</evidence>
<organism evidence="5 6">
    <name type="scientific">Cetraspora pellucida</name>
    <dbReference type="NCBI Taxonomy" id="1433469"/>
    <lineage>
        <taxon>Eukaryota</taxon>
        <taxon>Fungi</taxon>
        <taxon>Fungi incertae sedis</taxon>
        <taxon>Mucoromycota</taxon>
        <taxon>Glomeromycotina</taxon>
        <taxon>Glomeromycetes</taxon>
        <taxon>Diversisporales</taxon>
        <taxon>Gigasporaceae</taxon>
        <taxon>Cetraspora</taxon>
    </lineage>
</organism>